<keyword evidence="2" id="KW-1185">Reference proteome</keyword>
<dbReference type="PANTHER" id="PTHR33116">
    <property type="entry name" value="REVERSE TRANSCRIPTASE ZINC-BINDING DOMAIN-CONTAINING PROTEIN-RELATED-RELATED"/>
    <property type="match status" value="1"/>
</dbReference>
<keyword evidence="1" id="KW-0378">Hydrolase</keyword>
<dbReference type="Proteomes" id="UP000325315">
    <property type="component" value="Unassembled WGS sequence"/>
</dbReference>
<proteinExistence type="predicted"/>
<keyword evidence="1" id="KW-0269">Exonuclease</keyword>
<sequence length="175" mass="20063">MLLFKRFCGMEFQRLNLGLSEEFDKRIILARLCPKGIGTPYGHNVNSKKTNIFFSKGVEESMSVLLTIPSYFMQSIMIPRKICDEIEFLVRRFIWGTSDGKKKMSLVGWDSICQPKWCGGLGMRQLRDQNISFFLKLGYKVVSDEEALWVRVLRSKYGLNGSLPTSIAKARSSFL</sequence>
<evidence type="ECO:0000313" key="1">
    <source>
        <dbReference type="EMBL" id="KAA3477068.1"/>
    </source>
</evidence>
<organism evidence="1 2">
    <name type="scientific">Gossypium australe</name>
    <dbReference type="NCBI Taxonomy" id="47621"/>
    <lineage>
        <taxon>Eukaryota</taxon>
        <taxon>Viridiplantae</taxon>
        <taxon>Streptophyta</taxon>
        <taxon>Embryophyta</taxon>
        <taxon>Tracheophyta</taxon>
        <taxon>Spermatophyta</taxon>
        <taxon>Magnoliopsida</taxon>
        <taxon>eudicotyledons</taxon>
        <taxon>Gunneridae</taxon>
        <taxon>Pentapetalae</taxon>
        <taxon>rosids</taxon>
        <taxon>malvids</taxon>
        <taxon>Malvales</taxon>
        <taxon>Malvaceae</taxon>
        <taxon>Malvoideae</taxon>
        <taxon>Gossypium</taxon>
    </lineage>
</organism>
<reference evidence="2" key="1">
    <citation type="journal article" date="2019" name="Plant Biotechnol. J.">
        <title>Genome sequencing of the Australian wild diploid species Gossypium australe highlights disease resistance and delayed gland morphogenesis.</title>
        <authorList>
            <person name="Cai Y."/>
            <person name="Cai X."/>
            <person name="Wang Q."/>
            <person name="Wang P."/>
            <person name="Zhang Y."/>
            <person name="Cai C."/>
            <person name="Xu Y."/>
            <person name="Wang K."/>
            <person name="Zhou Z."/>
            <person name="Wang C."/>
            <person name="Geng S."/>
            <person name="Li B."/>
            <person name="Dong Q."/>
            <person name="Hou Y."/>
            <person name="Wang H."/>
            <person name="Ai P."/>
            <person name="Liu Z."/>
            <person name="Yi F."/>
            <person name="Sun M."/>
            <person name="An G."/>
            <person name="Cheng J."/>
            <person name="Zhang Y."/>
            <person name="Shi Q."/>
            <person name="Xie Y."/>
            <person name="Shi X."/>
            <person name="Chang Y."/>
            <person name="Huang F."/>
            <person name="Chen Y."/>
            <person name="Hong S."/>
            <person name="Mi L."/>
            <person name="Sun Q."/>
            <person name="Zhang L."/>
            <person name="Zhou B."/>
            <person name="Peng R."/>
            <person name="Zhang X."/>
            <person name="Liu F."/>
        </authorList>
    </citation>
    <scope>NUCLEOTIDE SEQUENCE [LARGE SCALE GENOMIC DNA]</scope>
    <source>
        <strain evidence="2">cv. PA1801</strain>
    </source>
</reference>
<dbReference type="PANTHER" id="PTHR33116:SF86">
    <property type="entry name" value="REVERSE TRANSCRIPTASE DOMAIN-CONTAINING PROTEIN"/>
    <property type="match status" value="1"/>
</dbReference>
<dbReference type="GO" id="GO:0004519">
    <property type="term" value="F:endonuclease activity"/>
    <property type="evidence" value="ECO:0007669"/>
    <property type="project" value="UniProtKB-KW"/>
</dbReference>
<keyword evidence="1" id="KW-0255">Endonuclease</keyword>
<gene>
    <name evidence="1" type="ORF">EPI10_010986</name>
</gene>
<dbReference type="AlphaFoldDB" id="A0A5B6W763"/>
<keyword evidence="1" id="KW-0540">Nuclease</keyword>
<name>A0A5B6W763_9ROSI</name>
<dbReference type="OrthoDB" id="1001947at2759"/>
<dbReference type="EMBL" id="SMMG02000004">
    <property type="protein sequence ID" value="KAA3477068.1"/>
    <property type="molecule type" value="Genomic_DNA"/>
</dbReference>
<evidence type="ECO:0000313" key="2">
    <source>
        <dbReference type="Proteomes" id="UP000325315"/>
    </source>
</evidence>
<accession>A0A5B6W763</accession>
<protein>
    <submittedName>
        <fullName evidence="1">Endonuclease/exonuclease/phosphatase family protein</fullName>
    </submittedName>
</protein>
<dbReference type="GO" id="GO:0004527">
    <property type="term" value="F:exonuclease activity"/>
    <property type="evidence" value="ECO:0007669"/>
    <property type="project" value="UniProtKB-KW"/>
</dbReference>
<comment type="caution">
    <text evidence="1">The sequence shown here is derived from an EMBL/GenBank/DDBJ whole genome shotgun (WGS) entry which is preliminary data.</text>
</comment>